<evidence type="ECO:0008006" key="3">
    <source>
        <dbReference type="Google" id="ProtNLM"/>
    </source>
</evidence>
<dbReference type="PANTHER" id="PTHR28062:SF1">
    <property type="entry name" value="TRANSMEMBRANE PROTEIN"/>
    <property type="match status" value="1"/>
</dbReference>
<dbReference type="GO" id="GO:1902600">
    <property type="term" value="P:proton transmembrane transport"/>
    <property type="evidence" value="ECO:0007669"/>
    <property type="project" value="TreeGrafter"/>
</dbReference>
<keyword evidence="2" id="KW-1185">Reference proteome</keyword>
<proteinExistence type="predicted"/>
<evidence type="ECO:0000313" key="1">
    <source>
        <dbReference type="EMBL" id="GAO46018.1"/>
    </source>
</evidence>
<accession>A0A0E9N891</accession>
<reference evidence="1 2" key="2">
    <citation type="journal article" date="2014" name="J. Gen. Appl. Microbiol.">
        <title>The early diverging ascomycetous budding yeast Saitoella complicata has three histone deacetylases belonging to the Clr6, Hos2, and Rpd3 lineages.</title>
        <authorList>
            <person name="Nishida H."/>
            <person name="Matsumoto T."/>
            <person name="Kondo S."/>
            <person name="Hamamoto M."/>
            <person name="Yoshikawa H."/>
        </authorList>
    </citation>
    <scope>NUCLEOTIDE SEQUENCE [LARGE SCALE GENOMIC DNA]</scope>
    <source>
        <strain evidence="1 2">NRRL Y-17804</strain>
    </source>
</reference>
<dbReference type="Pfam" id="PF10173">
    <property type="entry name" value="Mit_KHE1"/>
    <property type="match status" value="1"/>
</dbReference>
<reference evidence="1 2" key="3">
    <citation type="journal article" date="2015" name="Genome Announc.">
        <title>Draft Genome Sequence of the Archiascomycetous Yeast Saitoella complicata.</title>
        <authorList>
            <person name="Yamauchi K."/>
            <person name="Kondo S."/>
            <person name="Hamamoto M."/>
            <person name="Takahashi Y."/>
            <person name="Ogura Y."/>
            <person name="Hayashi T."/>
            <person name="Nishida H."/>
        </authorList>
    </citation>
    <scope>NUCLEOTIDE SEQUENCE [LARGE SCALE GENOMIC DNA]</scope>
    <source>
        <strain evidence="1 2">NRRL Y-17804</strain>
    </source>
</reference>
<gene>
    <name evidence="1" type="ORF">G7K_0263-t1</name>
</gene>
<dbReference type="RefSeq" id="XP_019026716.1">
    <property type="nucleotide sequence ID" value="XM_019167207.1"/>
</dbReference>
<comment type="caution">
    <text evidence="1">The sequence shown here is derived from an EMBL/GenBank/DDBJ whole genome shotgun (WGS) entry which is preliminary data.</text>
</comment>
<organism evidence="1 2">
    <name type="scientific">Saitoella complicata (strain BCRC 22490 / CBS 7301 / JCM 7358 / NBRC 10748 / NRRL Y-17804)</name>
    <dbReference type="NCBI Taxonomy" id="698492"/>
    <lineage>
        <taxon>Eukaryota</taxon>
        <taxon>Fungi</taxon>
        <taxon>Dikarya</taxon>
        <taxon>Ascomycota</taxon>
        <taxon>Taphrinomycotina</taxon>
        <taxon>Taphrinomycotina incertae sedis</taxon>
        <taxon>Saitoella</taxon>
    </lineage>
</organism>
<sequence>MKLFAIPVTKRHTLIYAHRLTSPDPKTLKTWEVWHDKVTGKAAKMWIEWGKDKDSTWNWKHRTVTIGNKILDNIPYTEYSLRTIPARPRNLSNTSTPILYPPSLLKPHHISPLATSTLLSLLPYHRKWMWLNVVLSPLTAPFALLPVVPNIPFFVMAFRAWSHWKAMVGGKHLRALVENGELKPTPVKELEEYYKEVAKEPLPDKFWETSNGVNEDLEIILDEARIPELSDTLGCPEIAPELYRMITQLRKERDRKIVEIEGTNADKGVITEIKEEVDKRVANGENKTEAVVDEVAEKHFSSGMEKAEKEKKEKQL</sequence>
<dbReference type="PANTHER" id="PTHR28062">
    <property type="entry name" value="K+-H+ EXCHANGE-LIKE PROTEIN"/>
    <property type="match status" value="1"/>
</dbReference>
<dbReference type="AlphaFoldDB" id="A0A0E9N891"/>
<dbReference type="OrthoDB" id="5562676at2759"/>
<dbReference type="GO" id="GO:0006813">
    <property type="term" value="P:potassium ion transport"/>
    <property type="evidence" value="ECO:0007669"/>
    <property type="project" value="TreeGrafter"/>
</dbReference>
<dbReference type="InterPro" id="IPR018786">
    <property type="entry name" value="Mit_KHE1"/>
</dbReference>
<dbReference type="Proteomes" id="UP000033140">
    <property type="component" value="Unassembled WGS sequence"/>
</dbReference>
<evidence type="ECO:0000313" key="2">
    <source>
        <dbReference type="Proteomes" id="UP000033140"/>
    </source>
</evidence>
<protein>
    <recommendedName>
        <fullName evidence="3">Mitochondrial K+-H+ exchange-related-domain-containing protein</fullName>
    </recommendedName>
</protein>
<dbReference type="EMBL" id="BACD03000002">
    <property type="protein sequence ID" value="GAO46018.1"/>
    <property type="molecule type" value="Genomic_DNA"/>
</dbReference>
<dbReference type="GO" id="GO:0005743">
    <property type="term" value="C:mitochondrial inner membrane"/>
    <property type="evidence" value="ECO:0007669"/>
    <property type="project" value="TreeGrafter"/>
</dbReference>
<name>A0A0E9N891_SAICN</name>
<reference evidence="1 2" key="1">
    <citation type="journal article" date="2011" name="J. Gen. Appl. Microbiol.">
        <title>Draft genome sequencing of the enigmatic yeast Saitoella complicata.</title>
        <authorList>
            <person name="Nishida H."/>
            <person name="Hamamoto M."/>
            <person name="Sugiyama J."/>
        </authorList>
    </citation>
    <scope>NUCLEOTIDE SEQUENCE [LARGE SCALE GENOMIC DNA]</scope>
    <source>
        <strain evidence="1 2">NRRL Y-17804</strain>
    </source>
</reference>